<dbReference type="RefSeq" id="WP_259101527.1">
    <property type="nucleotide sequence ID" value="NZ_CP130454.1"/>
</dbReference>
<comment type="caution">
    <text evidence="3">The sequence shown here is derived from an EMBL/GenBank/DDBJ whole genome shotgun (WGS) entry which is preliminary data.</text>
</comment>
<feature type="domain" description="Glycosyl hydrolase-like 10" evidence="2">
    <location>
        <begin position="254"/>
        <end position="532"/>
    </location>
</feature>
<evidence type="ECO:0000259" key="2">
    <source>
        <dbReference type="Pfam" id="PF02638"/>
    </source>
</evidence>
<dbReference type="InterPro" id="IPR017853">
    <property type="entry name" value="GH"/>
</dbReference>
<dbReference type="EMBL" id="JANUCP010000008">
    <property type="protein sequence ID" value="MCS3920964.1"/>
    <property type="molecule type" value="Genomic_DNA"/>
</dbReference>
<sequence length="905" mass="102560">MRKVKILALAVTAIILTSVPLAAQIIIVRDDRWAATSAESRALVNEQVEFVEWWLKRLRMPFQRVNASALTDNAGGIFVLPANRPDADVFAKLKNARRVVVFAFVGDQTAAWRQTLGINSANGVARKNSWVVVFQPFPPDLPNSERARFLAGWLLKGTVIPAGFQRTLQLRWQGWHQSLKRKQKQWLQEISSRPFRDLERQKEAINLLQRPVAEISFTLTSDGSVWLKRLEQLLSDHERIHKALAISLEPREGEIRGVWLHTYAPTDWETVMQTIKSANLNCLFFRAGRGGNVVYRSKFLPRDPWAEQGDLDELKNATEAAARYGIELHAWRVNHHFGTAPDWLKEQMAKEDRLVRDPQGKQALWLNPGDPRNQEHEFQAMTEMLNYPVAGVHFDYIRYPEVPHYDFDYSEVSRREFEKATGIKLTNFPQQVLFGPLKILYDDWQRDNITNLVRRVYYAVKDARPDVAVSAAVWQRHRYYYALIKQDWMRWVRERILDFVCPMDYTNDNDAFFERVREQVLEVNGQIPIAIGIGAYLHADEWQFVEQVKIARDLGADGFVIFAYNIAPIKDFLAALTLGATSQPTYPAHRVPQIAFNLSNGIRLKDSPIIYRAGEKVRFTVTVSPGLLRGDLKELHLTLQWERNEGFAEEVIAEATFDGDAVKSGAFIKGETAIPSGTVRLVARGHVVFANGSTQPFVKRGPFVKGMESSEFHELAQSLLPYKPPKRTQRPIVGVVSEGWSSERFVGILKAAGVHAFPVRFLEPAYWEAADVLIVPPLRDVRELTYQRALALRDWVTKGGKIILLSEACGYRAHANLFPEVAIVSREQNIKALTLGNEKIAVEARALTMKPQDGKIVGTANGNTVVVKGNVSKGTVIQCGVRVPVSDDAPEWSSWQKLILALLKL</sequence>
<dbReference type="InterPro" id="IPR003790">
    <property type="entry name" value="GHL10"/>
</dbReference>
<evidence type="ECO:0000256" key="1">
    <source>
        <dbReference type="ARBA" id="ARBA00022729"/>
    </source>
</evidence>
<gene>
    <name evidence="3" type="ORF">M2350_003405</name>
</gene>
<organism evidence="3 4">
    <name type="scientific">Candidatus Fervidibacter sacchari</name>
    <dbReference type="NCBI Taxonomy" id="1448929"/>
    <lineage>
        <taxon>Bacteria</taxon>
        <taxon>Candidatus Fervidibacterota</taxon>
        <taxon>Candidatus Fervidibacter</taxon>
    </lineage>
</organism>
<protein>
    <submittedName>
        <fullName evidence="3">Uncharacterized lipoprotein YddW (UPF0748 family)</fullName>
    </submittedName>
</protein>
<keyword evidence="4" id="KW-1185">Reference proteome</keyword>
<proteinExistence type="predicted"/>
<reference evidence="3 4" key="1">
    <citation type="submission" date="2022-08" db="EMBL/GenBank/DDBJ databases">
        <title>Bacterial and archaeal communities from various locations to study Microbial Dark Matter (Phase II).</title>
        <authorList>
            <person name="Stepanauskas R."/>
        </authorList>
    </citation>
    <scope>NUCLEOTIDE SEQUENCE [LARGE SCALE GENOMIC DNA]</scope>
    <source>
        <strain evidence="3 4">PD1</strain>
    </source>
</reference>
<dbReference type="SUPFAM" id="SSF51445">
    <property type="entry name" value="(Trans)glycosidases"/>
    <property type="match status" value="1"/>
</dbReference>
<dbReference type="PANTHER" id="PTHR43405:SF1">
    <property type="entry name" value="GLYCOSYL HYDROLASE DIGH"/>
    <property type="match status" value="1"/>
</dbReference>
<dbReference type="Gene3D" id="3.20.20.80">
    <property type="entry name" value="Glycosidases"/>
    <property type="match status" value="1"/>
</dbReference>
<accession>A0ABT2ETJ2</accession>
<evidence type="ECO:0000313" key="3">
    <source>
        <dbReference type="EMBL" id="MCS3920964.1"/>
    </source>
</evidence>
<keyword evidence="3" id="KW-0449">Lipoprotein</keyword>
<keyword evidence="1" id="KW-0732">Signal</keyword>
<dbReference type="InterPro" id="IPR052177">
    <property type="entry name" value="Divisome_Glycosyl_Hydrolase"/>
</dbReference>
<dbReference type="Proteomes" id="UP001204798">
    <property type="component" value="Unassembled WGS sequence"/>
</dbReference>
<evidence type="ECO:0000313" key="4">
    <source>
        <dbReference type="Proteomes" id="UP001204798"/>
    </source>
</evidence>
<dbReference type="PANTHER" id="PTHR43405">
    <property type="entry name" value="GLYCOSYL HYDROLASE DIGH"/>
    <property type="match status" value="1"/>
</dbReference>
<name>A0ABT2ETJ2_9BACT</name>
<dbReference type="Pfam" id="PF02638">
    <property type="entry name" value="GHL10"/>
    <property type="match status" value="1"/>
</dbReference>